<dbReference type="PANTHER" id="PTHR10010">
    <property type="entry name" value="SOLUTE CARRIER FAMILY 34 SODIUM PHOSPHATE , MEMBER 2-RELATED"/>
    <property type="match status" value="1"/>
</dbReference>
<keyword evidence="5 6" id="KW-0472">Membrane</keyword>
<evidence type="ECO:0000256" key="1">
    <source>
        <dbReference type="ARBA" id="ARBA00004651"/>
    </source>
</evidence>
<dbReference type="PANTHER" id="PTHR10010:SF46">
    <property type="entry name" value="SODIUM-DEPENDENT PHOSPHATE TRANSPORT PROTEIN 2B"/>
    <property type="match status" value="1"/>
</dbReference>
<evidence type="ECO:0000313" key="7">
    <source>
        <dbReference type="EMBL" id="SDG49540.1"/>
    </source>
</evidence>
<reference evidence="8" key="1">
    <citation type="submission" date="2016-10" db="EMBL/GenBank/DDBJ databases">
        <authorList>
            <person name="Varghese N."/>
            <person name="Submissions S."/>
        </authorList>
    </citation>
    <scope>NUCLEOTIDE SEQUENCE [LARGE SCALE GENOMIC DNA]</scope>
    <source>
        <strain evidence="8">DSM 8344</strain>
    </source>
</reference>
<evidence type="ECO:0000256" key="5">
    <source>
        <dbReference type="ARBA" id="ARBA00023136"/>
    </source>
</evidence>
<proteinExistence type="predicted"/>
<feature type="transmembrane region" description="Helical" evidence="6">
    <location>
        <begin position="133"/>
        <end position="151"/>
    </location>
</feature>
<organism evidence="7 8">
    <name type="scientific">Desulfosporosinus hippei DSM 8344</name>
    <dbReference type="NCBI Taxonomy" id="1121419"/>
    <lineage>
        <taxon>Bacteria</taxon>
        <taxon>Bacillati</taxon>
        <taxon>Bacillota</taxon>
        <taxon>Clostridia</taxon>
        <taxon>Eubacteriales</taxon>
        <taxon>Desulfitobacteriaceae</taxon>
        <taxon>Desulfosporosinus</taxon>
    </lineage>
</organism>
<comment type="subcellular location">
    <subcellularLocation>
        <location evidence="1">Cell membrane</location>
        <topology evidence="1">Multi-pass membrane protein</topology>
    </subcellularLocation>
</comment>
<name>A0A1G7US19_9FIRM</name>
<dbReference type="InterPro" id="IPR003841">
    <property type="entry name" value="Na/Pi_transpt"/>
</dbReference>
<keyword evidence="4 6" id="KW-1133">Transmembrane helix</keyword>
<dbReference type="Proteomes" id="UP000198656">
    <property type="component" value="Unassembled WGS sequence"/>
</dbReference>
<evidence type="ECO:0000256" key="2">
    <source>
        <dbReference type="ARBA" id="ARBA00022475"/>
    </source>
</evidence>
<dbReference type="NCBIfam" id="NF037997">
    <property type="entry name" value="Na_Pi_symport"/>
    <property type="match status" value="1"/>
</dbReference>
<protein>
    <submittedName>
        <fullName evidence="7">Phosphate:Na+ symporter</fullName>
    </submittedName>
</protein>
<dbReference type="AlphaFoldDB" id="A0A1G7US19"/>
<dbReference type="Pfam" id="PF02690">
    <property type="entry name" value="Na_Pi_cotrans"/>
    <property type="match status" value="2"/>
</dbReference>
<dbReference type="Gene3D" id="1.20.58.220">
    <property type="entry name" value="Phosphate transport system protein phou homolog 2, domain 2"/>
    <property type="match status" value="1"/>
</dbReference>
<dbReference type="RefSeq" id="WP_092330420.1">
    <property type="nucleotide sequence ID" value="NZ_FNCP01000003.1"/>
</dbReference>
<evidence type="ECO:0000256" key="3">
    <source>
        <dbReference type="ARBA" id="ARBA00022692"/>
    </source>
</evidence>
<gene>
    <name evidence="7" type="ORF">SAMN05443529_103212</name>
</gene>
<evidence type="ECO:0000256" key="4">
    <source>
        <dbReference type="ARBA" id="ARBA00022989"/>
    </source>
</evidence>
<dbReference type="GO" id="GO:0005436">
    <property type="term" value="F:sodium:phosphate symporter activity"/>
    <property type="evidence" value="ECO:0007669"/>
    <property type="project" value="InterPro"/>
</dbReference>
<sequence>MGTILVFLGGLGLFMYGVQTTSDALQKFAAHRLKQILQSLTKKPFMAVLLGIVMTVAFQSSAATTVLVVEFVNAGMMNLGQALGMVLGSAVGTSISIQLIAFQILDIALGAIFIGFVLYFSGKKQWRHLGHSLIGFGLIFVGMSNMSNASAPLRNIPEVFGFLAQLGSHPFLAILVGLILTTIIQSSTAVFAIMMSLAGQGLLELQAIVPLVIGAHIGGTVTTLLTSLTAQKMDAKRTALANTGYKVLAAVLMYPFLTQFSQLIQWTTGNLQRQVANAHLLFAVLMVIIFYPLNGLIAKGLKRMVPDRGDKDSPLKFQVIDEVSIEVPAVALKQANGEMRALGDFIGARMMQKIPAILLANSDNLVEEISEVEEGVDWYYRHTMRFLAVLSQRGLTDEQAEESMKIQFIAKEFEYIGDAVMAMALLAKKLPRETMKVPAENWKHLDELYQRVSCNFAKVMQALTLWDSQIAAEVIREHPETSRIQRDLQFNFLAQCPQPNSQEGNLKIEEIYRYATLDSIYLLYQMDEHTVNIAKVVMGIV</sequence>
<feature type="transmembrane region" description="Helical" evidence="6">
    <location>
        <begin position="207"/>
        <end position="225"/>
    </location>
</feature>
<evidence type="ECO:0000256" key="6">
    <source>
        <dbReference type="SAM" id="Phobius"/>
    </source>
</evidence>
<evidence type="ECO:0000313" key="8">
    <source>
        <dbReference type="Proteomes" id="UP000198656"/>
    </source>
</evidence>
<feature type="transmembrane region" description="Helical" evidence="6">
    <location>
        <begin position="171"/>
        <end position="195"/>
    </location>
</feature>
<feature type="transmembrane region" description="Helical" evidence="6">
    <location>
        <begin position="276"/>
        <end position="293"/>
    </location>
</feature>
<dbReference type="GO" id="GO:0044341">
    <property type="term" value="P:sodium-dependent phosphate transport"/>
    <property type="evidence" value="ECO:0007669"/>
    <property type="project" value="InterPro"/>
</dbReference>
<accession>A0A1G7US19</accession>
<feature type="transmembrane region" description="Helical" evidence="6">
    <location>
        <begin position="44"/>
        <end position="69"/>
    </location>
</feature>
<feature type="transmembrane region" description="Helical" evidence="6">
    <location>
        <begin position="101"/>
        <end position="121"/>
    </location>
</feature>
<keyword evidence="2" id="KW-1003">Cell membrane</keyword>
<dbReference type="OrthoDB" id="9763003at2"/>
<dbReference type="EMBL" id="FNCP01000003">
    <property type="protein sequence ID" value="SDG49540.1"/>
    <property type="molecule type" value="Genomic_DNA"/>
</dbReference>
<keyword evidence="8" id="KW-1185">Reference proteome</keyword>
<dbReference type="InterPro" id="IPR038078">
    <property type="entry name" value="PhoU-like_sf"/>
</dbReference>
<dbReference type="GO" id="GO:0005886">
    <property type="term" value="C:plasma membrane"/>
    <property type="evidence" value="ECO:0007669"/>
    <property type="project" value="UniProtKB-SubCell"/>
</dbReference>
<feature type="transmembrane region" description="Helical" evidence="6">
    <location>
        <begin position="245"/>
        <end position="264"/>
    </location>
</feature>
<keyword evidence="3 6" id="KW-0812">Transmembrane</keyword>
<dbReference type="SUPFAM" id="SSF109755">
    <property type="entry name" value="PhoU-like"/>
    <property type="match status" value="1"/>
</dbReference>